<feature type="domain" description="G8" evidence="2">
    <location>
        <begin position="58"/>
        <end position="193"/>
    </location>
</feature>
<sequence length="1247" mass="122999">MTSLGRPLAVALLGLLSFTEAVAQKRTVPAAVGTQYRPTTPQAAISSTATGGNWSDPATWSGGVVPTAADNVTVVGGATVTLDVNAACAALTVATGGSLLTSATTAYQLLVAGSVTNNGTLDLSNPAGTGTVGSELRFTGGGDASFSGTGTTDLQSLSLGKAAATDVVSLDLPTLLVQGAAGTATTSSGFLLTRTGSPAVDYMTGILKLTGTATLTNKVFQTVSYVIPATGGIWLNNPNFTVAGQGGSPTNNGLLRVSAGTYTIGSGMGNSLGFGSGAALTVEGGALNVAGRLNAVASAPITFTQSGGTISVMTQTPSTSASASFGLLSNDAANVQNISGGTIILVNRNRASPPTNDYVVLGTMNYTGGTLQVGSGATDTNFNFRIGGNVPGLVIDNTTTAKTVTLGAPTTVYGPVTINSGTTLDVSVLELTLTGPSITNNGTLTASSGRLAFTGTTPQTLGGSGTFSSVSALTLNNAAGLTLNAPLTVSGNLVLTNGKLVTSEANLLTLQAIAPPTGSETSYVQGPLAVQVNSTSPASRTFAVGDATAWRPVVLSGLTTSGVQTFTATIIRGTPTPTLSSPLTFVNSVRYARVQGPLPTTASVQLSYGADDVIGNLSSAVVAQAAAPAGQYVSRGGAPATTPTTGLFSTIDLTSGQEYFALANSQQEGGVLSTSVASGCPGISGTLTLSNYSGTIQGYQVNTGAGFQAVPGTNTSPTLAFTSTQTSTFRAVLLTSDGRTVFSQPVTVTVIPAPDATLTATSATTFCGSGTLTLTAPTGTGTLFYQFLRNGQPIAGATSATYTATVTSSASYSVTVSNTSGCSSTSAPLQVTVNPATSAGFSYASTSYCTSGTANPTPTLAAGATAGTFSSTTGLAVDATTGAINLSTSTPGTYTVTNSVGGTCPSSATFQVTITAPAAAGFNYASTSFCTSATGTVAPTLATGASAGAFTSTAGLTLDAATGAITPGTSTPGTYTITNTVAAAGGCAAATATATVTITAPAVASFSYPAASYCTSGATNPAPVLASGASAGTFSSTAGLSIDAATGTINLTASTPGTYTVTNTVAASGACSAVTATTTVTINATPARPTVTVAYSGTTTTLTSSATAGNQWYLNGTAIPGATNQTYVVSAAAQYGTYTVVTTSAQGCASLASQPLVITTSQKPLAGSSLTIYPNPTPDGRLTLKLQGYTKAVELTVFNAVGQPVRTLTVPAGRPDQALDLSQLPSGVYMLRARTEGGLDVRRIVKE</sequence>
<dbReference type="InterPro" id="IPR019316">
    <property type="entry name" value="G8_domain"/>
</dbReference>
<dbReference type="Pfam" id="PF18962">
    <property type="entry name" value="Por_Secre_tail"/>
    <property type="match status" value="1"/>
</dbReference>
<evidence type="ECO:0000259" key="2">
    <source>
        <dbReference type="PROSITE" id="PS51484"/>
    </source>
</evidence>
<feature type="chain" id="PRO_5046888144" description="G8 domain-containing protein" evidence="1">
    <location>
        <begin position="24"/>
        <end position="1247"/>
    </location>
</feature>
<organism evidence="3 4">
    <name type="scientific">Hymenobacter glacieicola</name>
    <dbReference type="NCBI Taxonomy" id="1562124"/>
    <lineage>
        <taxon>Bacteria</taxon>
        <taxon>Pseudomonadati</taxon>
        <taxon>Bacteroidota</taxon>
        <taxon>Cytophagia</taxon>
        <taxon>Cytophagales</taxon>
        <taxon>Hymenobacteraceae</taxon>
        <taxon>Hymenobacter</taxon>
    </lineage>
</organism>
<keyword evidence="1" id="KW-0732">Signal</keyword>
<comment type="caution">
    <text evidence="3">The sequence shown here is derived from an EMBL/GenBank/DDBJ whole genome shotgun (WGS) entry which is preliminary data.</text>
</comment>
<dbReference type="Proteomes" id="UP000601361">
    <property type="component" value="Unassembled WGS sequence"/>
</dbReference>
<evidence type="ECO:0000256" key="1">
    <source>
        <dbReference type="SAM" id="SignalP"/>
    </source>
</evidence>
<feature type="signal peptide" evidence="1">
    <location>
        <begin position="1"/>
        <end position="23"/>
    </location>
</feature>
<evidence type="ECO:0000313" key="4">
    <source>
        <dbReference type="Proteomes" id="UP000601361"/>
    </source>
</evidence>
<reference evidence="4" key="1">
    <citation type="journal article" date="2019" name="Int. J. Syst. Evol. Microbiol.">
        <title>The Global Catalogue of Microorganisms (GCM) 10K type strain sequencing project: providing services to taxonomists for standard genome sequencing and annotation.</title>
        <authorList>
            <consortium name="The Broad Institute Genomics Platform"/>
            <consortium name="The Broad Institute Genome Sequencing Center for Infectious Disease"/>
            <person name="Wu L."/>
            <person name="Ma J."/>
        </authorList>
    </citation>
    <scope>NUCLEOTIDE SEQUENCE [LARGE SCALE GENOMIC DNA]</scope>
    <source>
        <strain evidence="4">CGMCC 1.12990</strain>
    </source>
</reference>
<gene>
    <name evidence="3" type="ORF">GCM10011378_38140</name>
</gene>
<dbReference type="PROSITE" id="PS51484">
    <property type="entry name" value="G8"/>
    <property type="match status" value="1"/>
</dbReference>
<protein>
    <recommendedName>
        <fullName evidence="2">G8 domain-containing protein</fullName>
    </recommendedName>
</protein>
<keyword evidence="4" id="KW-1185">Reference proteome</keyword>
<dbReference type="InterPro" id="IPR013783">
    <property type="entry name" value="Ig-like_fold"/>
</dbReference>
<dbReference type="NCBIfam" id="TIGR04183">
    <property type="entry name" value="Por_Secre_tail"/>
    <property type="match status" value="1"/>
</dbReference>
<dbReference type="InterPro" id="IPR026444">
    <property type="entry name" value="Secre_tail"/>
</dbReference>
<name>A0ABQ1X3P9_9BACT</name>
<evidence type="ECO:0000313" key="3">
    <source>
        <dbReference type="EMBL" id="GGG58367.1"/>
    </source>
</evidence>
<accession>A0ABQ1X3P9</accession>
<dbReference type="EMBL" id="BMGS01000012">
    <property type="protein sequence ID" value="GGG58367.1"/>
    <property type="molecule type" value="Genomic_DNA"/>
</dbReference>
<dbReference type="Gene3D" id="2.60.40.10">
    <property type="entry name" value="Immunoglobulins"/>
    <property type="match status" value="2"/>
</dbReference>
<proteinExistence type="predicted"/>